<reference evidence="2 3" key="1">
    <citation type="submission" date="2016-03" db="EMBL/GenBank/DDBJ databases">
        <title>Trachymyrmex septentrionalis WGS genome.</title>
        <authorList>
            <person name="Nygaard S."/>
            <person name="Hu H."/>
            <person name="Boomsma J."/>
            <person name="Zhang G."/>
        </authorList>
    </citation>
    <scope>NUCLEOTIDE SEQUENCE [LARGE SCALE GENOMIC DNA]</scope>
    <source>
        <strain evidence="2">Tsep2-gDNA-1</strain>
        <tissue evidence="2">Whole body</tissue>
    </source>
</reference>
<keyword evidence="1" id="KW-1133">Transmembrane helix</keyword>
<name>A0A195EXG5_9HYME</name>
<gene>
    <name evidence="2" type="ORF">ALC56_12734</name>
</gene>
<organism evidence="2 3">
    <name type="scientific">Trachymyrmex septentrionalis</name>
    <dbReference type="NCBI Taxonomy" id="34720"/>
    <lineage>
        <taxon>Eukaryota</taxon>
        <taxon>Metazoa</taxon>
        <taxon>Ecdysozoa</taxon>
        <taxon>Arthropoda</taxon>
        <taxon>Hexapoda</taxon>
        <taxon>Insecta</taxon>
        <taxon>Pterygota</taxon>
        <taxon>Neoptera</taxon>
        <taxon>Endopterygota</taxon>
        <taxon>Hymenoptera</taxon>
        <taxon>Apocrita</taxon>
        <taxon>Aculeata</taxon>
        <taxon>Formicoidea</taxon>
        <taxon>Formicidae</taxon>
        <taxon>Myrmicinae</taxon>
        <taxon>Trachymyrmex</taxon>
    </lineage>
</organism>
<keyword evidence="1" id="KW-0472">Membrane</keyword>
<dbReference type="AlphaFoldDB" id="A0A195EXG5"/>
<dbReference type="EMBL" id="KQ981923">
    <property type="protein sequence ID" value="KYN32918.1"/>
    <property type="molecule type" value="Genomic_DNA"/>
</dbReference>
<evidence type="ECO:0000313" key="3">
    <source>
        <dbReference type="Proteomes" id="UP000078541"/>
    </source>
</evidence>
<evidence type="ECO:0000256" key="1">
    <source>
        <dbReference type="SAM" id="Phobius"/>
    </source>
</evidence>
<feature type="transmembrane region" description="Helical" evidence="1">
    <location>
        <begin position="125"/>
        <end position="146"/>
    </location>
</feature>
<dbReference type="Proteomes" id="UP000078541">
    <property type="component" value="Unassembled WGS sequence"/>
</dbReference>
<sequence length="361" mass="40445">MSCIGRFSDVYIGDAEVVIIKEKVKRLGDAIKDFFRGNQVSEQISLNEPFEKNREKSCWVCEPAALASTSPITTRLIDEYESSGAATAVACCILTVGPCCCTGMPAATGHLPADCVLPRKLDGYFFFWAFSAAFVTLPWVSLKVTLCEETFTFAFKYMNKKNCNSSYLNDTHCDGLTHVADREATQGWKLLEGLDAHRFGRLQHYYCSIAAFYTLWILLGSLAGTTVAFFLDFSKLAGDVSSVAVKHWRVAIADLSRVIQDDYLGGEVGGTARRLIFGIASDVTASQFLHGNVLHVEANVITGQSFRQRLMMHFDGFHLGGESRRRESYQHTLKFKIQLNFYDNKNLLLKFLQVYILKRQP</sequence>
<dbReference type="STRING" id="34720.A0A195EXG5"/>
<feature type="transmembrane region" description="Helical" evidence="1">
    <location>
        <begin position="205"/>
        <end position="231"/>
    </location>
</feature>
<proteinExistence type="predicted"/>
<protein>
    <submittedName>
        <fullName evidence="2">Uncharacterized protein</fullName>
    </submittedName>
</protein>
<evidence type="ECO:0000313" key="2">
    <source>
        <dbReference type="EMBL" id="KYN32918.1"/>
    </source>
</evidence>
<keyword evidence="1" id="KW-0812">Transmembrane</keyword>
<keyword evidence="3" id="KW-1185">Reference proteome</keyword>
<accession>A0A195EXG5</accession>